<dbReference type="RefSeq" id="XP_001728981.1">
    <property type="nucleotide sequence ID" value="XM_001728929.1"/>
</dbReference>
<dbReference type="OMA" id="VAVKANW"/>
<dbReference type="Pfam" id="PF13824">
    <property type="entry name" value="zf-Mss51"/>
    <property type="match status" value="1"/>
</dbReference>
<gene>
    <name evidence="4" type="ORF">MGL_3769</name>
</gene>
<dbReference type="EMBL" id="AAYY01000015">
    <property type="protein sequence ID" value="EDP41767.1"/>
    <property type="molecule type" value="Genomic_DNA"/>
</dbReference>
<dbReference type="InParanoid" id="A8QAL0"/>
<dbReference type="PANTHER" id="PTHR28069">
    <property type="entry name" value="GH20023P"/>
    <property type="match status" value="1"/>
</dbReference>
<dbReference type="VEuPathDB" id="FungiDB:MGL_3769"/>
<dbReference type="Proteomes" id="UP000008837">
    <property type="component" value="Unassembled WGS sequence"/>
</dbReference>
<dbReference type="InterPro" id="IPR046824">
    <property type="entry name" value="Mss51-like_C"/>
</dbReference>
<dbReference type="InterPro" id="IPR032717">
    <property type="entry name" value="Mss51_Znf"/>
</dbReference>
<evidence type="ECO:0000259" key="2">
    <source>
        <dbReference type="Pfam" id="PF13824"/>
    </source>
</evidence>
<evidence type="ECO:0000259" key="3">
    <source>
        <dbReference type="Pfam" id="PF20179"/>
    </source>
</evidence>
<sequence length="543" mass="61054">MRSTLAAAPIALMHTRLTVAMHRRGAMCVRGQTRTFFGLFKRKPAATKSQDRSAMPPPPVLAPDNLFHKLSESPIPSMRARGDRIRSLAPCPVSMSKYGVRRLVNFECPDCGWPTHYSENEWKEDTEHARYVPRLREANEDEHDLRSGRPMTEFQLPREQPSEAAVNLSGWDQFFYTRNFRSIESDRSKRHVSKLLTFPLTIVGALHEHSPYTRRNSRLTHEGLRSLAPLRQTLHPELGARPRLDPVRIFVVGARAESTLPPDVWNQIAYVFPNVPIHVILIGPEVAIAPKHVPNPWNHPMYKERAASFPFPSRSIAVSDGLTLTAIQTTYETVHPLFEPFDPYTDVFFAFAPGFGFPSVIAVEEQARLRAEERDEERKMQEARETYHAKNAPTDEEPVAPQTGFRPTEVAKNPAGGDVPSDEPAPAVVAMRPAKGQFTSLQTAPIVQAQREWAQALGQLLSTRCALYISGFSPADVERDVLAFESVDGVSGEFDWLVTPGENVFASQQWAIADFDPRVAVKANWGLWAVRGKRYDILGPQWD</sequence>
<feature type="domain" description="Mitochondrial splicing suppressor 51-like C-terminal" evidence="3">
    <location>
        <begin position="199"/>
        <end position="359"/>
    </location>
</feature>
<feature type="domain" description="Mitochondrial splicing suppressor 51 zinc-finger" evidence="2">
    <location>
        <begin position="91"/>
        <end position="145"/>
    </location>
</feature>
<protein>
    <submittedName>
        <fullName evidence="4">Uncharacterized protein</fullName>
    </submittedName>
</protein>
<feature type="region of interest" description="Disordered" evidence="1">
    <location>
        <begin position="372"/>
        <end position="423"/>
    </location>
</feature>
<dbReference type="STRING" id="425265.A8QAL0"/>
<feature type="compositionally biased region" description="Basic and acidic residues" evidence="1">
    <location>
        <begin position="372"/>
        <end position="388"/>
    </location>
</feature>
<evidence type="ECO:0000313" key="5">
    <source>
        <dbReference type="Proteomes" id="UP000008837"/>
    </source>
</evidence>
<comment type="caution">
    <text evidence="4">The sequence shown here is derived from an EMBL/GenBank/DDBJ whole genome shotgun (WGS) entry which is preliminary data.</text>
</comment>
<dbReference type="PANTHER" id="PTHR28069:SF1">
    <property type="entry name" value="PROTEIN MSS51, MITOCHONDRIAL"/>
    <property type="match status" value="1"/>
</dbReference>
<dbReference type="KEGG" id="mgl:MGL_3769"/>
<dbReference type="AlphaFoldDB" id="A8QAL0"/>
<evidence type="ECO:0000313" key="4">
    <source>
        <dbReference type="EMBL" id="EDP41767.1"/>
    </source>
</evidence>
<dbReference type="Pfam" id="PF20179">
    <property type="entry name" value="MSS51_C"/>
    <property type="match status" value="2"/>
</dbReference>
<evidence type="ECO:0000256" key="1">
    <source>
        <dbReference type="SAM" id="MobiDB-lite"/>
    </source>
</evidence>
<reference evidence="4 5" key="1">
    <citation type="journal article" date="2007" name="Proc. Natl. Acad. Sci. U.S.A.">
        <title>Dandruff-associated Malassezia genomes reveal convergent and divergent virulence traits shared with plant and human fungal pathogens.</title>
        <authorList>
            <person name="Xu J."/>
            <person name="Saunders C.W."/>
            <person name="Hu P."/>
            <person name="Grant R.A."/>
            <person name="Boekhout T."/>
            <person name="Kuramae E.E."/>
            <person name="Kronstad J.W."/>
            <person name="Deangelis Y.M."/>
            <person name="Reeder N.L."/>
            <person name="Johnstone K.R."/>
            <person name="Leland M."/>
            <person name="Fieno A.M."/>
            <person name="Begley W.M."/>
            <person name="Sun Y."/>
            <person name="Lacey M.P."/>
            <person name="Chaudhary T."/>
            <person name="Keough T."/>
            <person name="Chu L."/>
            <person name="Sears R."/>
            <person name="Yuan B."/>
            <person name="Dawson T.L.Jr."/>
        </authorList>
    </citation>
    <scope>NUCLEOTIDE SEQUENCE [LARGE SCALE GENOMIC DNA]</scope>
    <source>
        <strain evidence="5">ATCC MYA-4612 / CBS 7966</strain>
    </source>
</reference>
<dbReference type="GeneID" id="5853288"/>
<dbReference type="OrthoDB" id="5282002at2759"/>
<dbReference type="FunCoup" id="A8QAL0">
    <property type="interactions" value="60"/>
</dbReference>
<name>A8QAL0_MALGO</name>
<organism evidence="4 5">
    <name type="scientific">Malassezia globosa (strain ATCC MYA-4612 / CBS 7966)</name>
    <name type="common">Dandruff-associated fungus</name>
    <dbReference type="NCBI Taxonomy" id="425265"/>
    <lineage>
        <taxon>Eukaryota</taxon>
        <taxon>Fungi</taxon>
        <taxon>Dikarya</taxon>
        <taxon>Basidiomycota</taxon>
        <taxon>Ustilaginomycotina</taxon>
        <taxon>Malasseziomycetes</taxon>
        <taxon>Malasseziales</taxon>
        <taxon>Malasseziaceae</taxon>
        <taxon>Malassezia</taxon>
    </lineage>
</organism>
<keyword evidence="5" id="KW-1185">Reference proteome</keyword>
<feature type="domain" description="Mitochondrial splicing suppressor 51-like C-terminal" evidence="3">
    <location>
        <begin position="440"/>
        <end position="511"/>
    </location>
</feature>
<proteinExistence type="predicted"/>
<accession>A8QAL0</accession>